<comment type="caution">
    <text evidence="1">The sequence shown here is derived from an EMBL/GenBank/DDBJ whole genome shotgun (WGS) entry which is preliminary data.</text>
</comment>
<dbReference type="Proteomes" id="UP000703893">
    <property type="component" value="Unassembled WGS sequence"/>
</dbReference>
<evidence type="ECO:0000313" key="1">
    <source>
        <dbReference type="EMBL" id="MBM3275752.1"/>
    </source>
</evidence>
<dbReference type="EMBL" id="VGJX01000705">
    <property type="protein sequence ID" value="MBM3275752.1"/>
    <property type="molecule type" value="Genomic_DNA"/>
</dbReference>
<evidence type="ECO:0000313" key="2">
    <source>
        <dbReference type="Proteomes" id="UP000703893"/>
    </source>
</evidence>
<gene>
    <name evidence="1" type="ORF">FJZ00_11405</name>
</gene>
<name>A0A937X6P8_9BACT</name>
<protein>
    <submittedName>
        <fullName evidence="1">Uncharacterized protein</fullName>
    </submittedName>
</protein>
<reference evidence="1 2" key="1">
    <citation type="submission" date="2019-03" db="EMBL/GenBank/DDBJ databases">
        <title>Lake Tanganyika Metagenome-Assembled Genomes (MAGs).</title>
        <authorList>
            <person name="Tran P."/>
        </authorList>
    </citation>
    <scope>NUCLEOTIDE SEQUENCE [LARGE SCALE GENOMIC DNA]</scope>
    <source>
        <strain evidence="1">K_DeepCast_65m_m2_236</strain>
    </source>
</reference>
<dbReference type="AlphaFoldDB" id="A0A937X6P8"/>
<proteinExistence type="predicted"/>
<organism evidence="1 2">
    <name type="scientific">Candidatus Tanganyikabacteria bacterium</name>
    <dbReference type="NCBI Taxonomy" id="2961651"/>
    <lineage>
        <taxon>Bacteria</taxon>
        <taxon>Bacillati</taxon>
        <taxon>Candidatus Sericytochromatia</taxon>
        <taxon>Candidatus Tanganyikabacteria</taxon>
    </lineage>
</organism>
<sequence length="126" mass="14301">MYHGQLRRYRIVSVNRRVQYLFFAGPRHAWIIPPQATTTEIMSFGVRTIGVSLDDDLCAPGYEYHYLDDSVDPPELVSQIPPGYVGPPSHVDPARADASAWLDALPVIQAFRRTVLKGKHRLAMRR</sequence>
<accession>A0A937X6P8</accession>